<dbReference type="AlphaFoldDB" id="A0A4R1I7L3"/>
<organism evidence="2 3">
    <name type="scientific">Ancylobacter aquaticus</name>
    <dbReference type="NCBI Taxonomy" id="100"/>
    <lineage>
        <taxon>Bacteria</taxon>
        <taxon>Pseudomonadati</taxon>
        <taxon>Pseudomonadota</taxon>
        <taxon>Alphaproteobacteria</taxon>
        <taxon>Hyphomicrobiales</taxon>
        <taxon>Xanthobacteraceae</taxon>
        <taxon>Ancylobacter</taxon>
    </lineage>
</organism>
<name>A0A4R1I7L3_ANCAQ</name>
<dbReference type="PROSITE" id="PS51257">
    <property type="entry name" value="PROKAR_LIPOPROTEIN"/>
    <property type="match status" value="1"/>
</dbReference>
<dbReference type="EMBL" id="SMFY01000001">
    <property type="protein sequence ID" value="TCK30073.1"/>
    <property type="molecule type" value="Genomic_DNA"/>
</dbReference>
<dbReference type="Proteomes" id="UP000295030">
    <property type="component" value="Unassembled WGS sequence"/>
</dbReference>
<accession>A0A4R1I7L3</accession>
<reference evidence="2 3" key="1">
    <citation type="submission" date="2019-03" db="EMBL/GenBank/DDBJ databases">
        <title>Genomic Encyclopedia of Type Strains, Phase IV (KMG-IV): sequencing the most valuable type-strain genomes for metagenomic binning, comparative biology and taxonomic classification.</title>
        <authorList>
            <person name="Goeker M."/>
        </authorList>
    </citation>
    <scope>NUCLEOTIDE SEQUENCE [LARGE SCALE GENOMIC DNA]</scope>
    <source>
        <strain evidence="2 3">DSM 101</strain>
    </source>
</reference>
<sequence length="203" mass="21576">MDHVRECLWVFLLAPLLGGCAYVTAIPVPPDSTIEGIRFYEVKPILIVNDQAVDIQMVPNYNRAYALRFGSFLSKHTMDVTFERGFIKAMKSEQDATAFIQLLTTLADKIPLTSFSGTATTGGATGRFGVYEFVFDEEGNLVRLRPLLRREDLMILPAVGQQKVASQTPQVPGGKEGGGPATGAGAASGGGSAGTVKPPGGGR</sequence>
<keyword evidence="3" id="KW-1185">Reference proteome</keyword>
<proteinExistence type="predicted"/>
<evidence type="ECO:0000313" key="2">
    <source>
        <dbReference type="EMBL" id="TCK30073.1"/>
    </source>
</evidence>
<evidence type="ECO:0000313" key="3">
    <source>
        <dbReference type="Proteomes" id="UP000295030"/>
    </source>
</evidence>
<gene>
    <name evidence="2" type="ORF">EV667_0159</name>
</gene>
<evidence type="ECO:0008006" key="4">
    <source>
        <dbReference type="Google" id="ProtNLM"/>
    </source>
</evidence>
<feature type="compositionally biased region" description="Gly residues" evidence="1">
    <location>
        <begin position="174"/>
        <end position="203"/>
    </location>
</feature>
<feature type="region of interest" description="Disordered" evidence="1">
    <location>
        <begin position="164"/>
        <end position="203"/>
    </location>
</feature>
<comment type="caution">
    <text evidence="2">The sequence shown here is derived from an EMBL/GenBank/DDBJ whole genome shotgun (WGS) entry which is preliminary data.</text>
</comment>
<evidence type="ECO:0000256" key="1">
    <source>
        <dbReference type="SAM" id="MobiDB-lite"/>
    </source>
</evidence>
<protein>
    <recommendedName>
        <fullName evidence="4">Lipoprotein</fullName>
    </recommendedName>
</protein>